<dbReference type="EMBL" id="QYZD01000003">
    <property type="protein sequence ID" value="RJG25594.1"/>
    <property type="molecule type" value="Genomic_DNA"/>
</dbReference>
<accession>A0A3A3GKT0</accession>
<dbReference type="AlphaFoldDB" id="A0A3A3GKT0"/>
<evidence type="ECO:0008006" key="3">
    <source>
        <dbReference type="Google" id="ProtNLM"/>
    </source>
</evidence>
<dbReference type="OrthoDB" id="2551587at2"/>
<dbReference type="RefSeq" id="WP_119791705.1">
    <property type="nucleotide sequence ID" value="NZ_QYZD01000003.1"/>
</dbReference>
<reference evidence="1 2" key="1">
    <citation type="submission" date="2018-09" db="EMBL/GenBank/DDBJ databases">
        <title>Paenibacillus SK2017-BO5.</title>
        <authorList>
            <person name="Piskunova J.V."/>
            <person name="Dubiley S.A."/>
            <person name="Severinov K.V."/>
        </authorList>
    </citation>
    <scope>NUCLEOTIDE SEQUENCE [LARGE SCALE GENOMIC DNA]</scope>
    <source>
        <strain evidence="1 2">BO5</strain>
    </source>
</reference>
<evidence type="ECO:0000313" key="1">
    <source>
        <dbReference type="EMBL" id="RJG25594.1"/>
    </source>
</evidence>
<comment type="caution">
    <text evidence="1">The sequence shown here is derived from an EMBL/GenBank/DDBJ whole genome shotgun (WGS) entry which is preliminary data.</text>
</comment>
<sequence>MMDVRERQRFEAGFFNCRAIQLSLALQEWGMPVEALYYNAWESTKEIYEHLYVKKSKPWFYRSPCLEPSELELIGIPYEQVPYADDEEIALLLQHIDYGACAAFLWISCGEAPYVKPGTFGDPEAAHSVWVCGWSPETGGSGRYAIRDTYPDYEGDISEEDLWRMCKVPALDTEDRAVFLLRKPEAKASPDWIRIRERYAEHMARRQGDTAYYEIVRAYASGGETGPFASLAELYDCHANAFKFIAGSRYAFSCFVEAGEGDRSLVQLLRGIARKADMLKNFFHMAIHGGSDNAAIIAQLCSEIQELEELAWRYIVSPSGVAPGIAPQVTKSLA</sequence>
<evidence type="ECO:0000313" key="2">
    <source>
        <dbReference type="Proteomes" id="UP000266177"/>
    </source>
</evidence>
<protein>
    <recommendedName>
        <fullName evidence="3">Butirosin biosynthesis protein H N-terminal domain-containing protein</fullName>
    </recommendedName>
</protein>
<gene>
    <name evidence="1" type="ORF">DQX05_05795</name>
</gene>
<name>A0A3A3GKT0_PANTH</name>
<organism evidence="1 2">
    <name type="scientific">Paenibacillus thiaminolyticus</name>
    <name type="common">Bacillus thiaminolyticus</name>
    <dbReference type="NCBI Taxonomy" id="49283"/>
    <lineage>
        <taxon>Bacteria</taxon>
        <taxon>Bacillati</taxon>
        <taxon>Bacillota</taxon>
        <taxon>Bacilli</taxon>
        <taxon>Bacillales</taxon>
        <taxon>Paenibacillaceae</taxon>
        <taxon>Paenibacillus</taxon>
    </lineage>
</organism>
<proteinExistence type="predicted"/>
<dbReference type="Proteomes" id="UP000266177">
    <property type="component" value="Unassembled WGS sequence"/>
</dbReference>